<sequence length="207" mass="23889">MKELGWNKDNPFMPDLKTVKDVKEYIAAGGIGAIEARIERAFSVRFGELKEKISRLFDIELNDPFLANLLLTSILVDTRALFLESDRQKRNATLQNVYRSRRMDDRAAAVDAVFDEELLQGISLRVVIKAWVDKRVVHMDWLWDDDEVILFKRMESLIFDGGIKNLLVVLLELIAEYEEVVSRFGENVQEQMERVFRAMTGGMEAES</sequence>
<dbReference type="Proteomes" id="UP000556620">
    <property type="component" value="Unassembled WGS sequence"/>
</dbReference>
<comment type="caution">
    <text evidence="1">The sequence shown here is derived from an EMBL/GenBank/DDBJ whole genome shotgun (WGS) entry which is preliminary data.</text>
</comment>
<gene>
    <name evidence="1" type="ORF">H4C44_16770</name>
</gene>
<organism evidence="1 2">
    <name type="scientific">Pseudomonas juntendi</name>
    <dbReference type="NCBI Taxonomy" id="2666183"/>
    <lineage>
        <taxon>Bacteria</taxon>
        <taxon>Pseudomonadati</taxon>
        <taxon>Pseudomonadota</taxon>
        <taxon>Gammaproteobacteria</taxon>
        <taxon>Pseudomonadales</taxon>
        <taxon>Pseudomonadaceae</taxon>
        <taxon>Pseudomonas</taxon>
    </lineage>
</organism>
<protein>
    <submittedName>
        <fullName evidence="1">Uncharacterized protein</fullName>
    </submittedName>
</protein>
<dbReference type="AlphaFoldDB" id="A0A7W2PU25"/>
<dbReference type="RefSeq" id="WP_182366991.1">
    <property type="nucleotide sequence ID" value="NZ_JACGCU010000029.1"/>
</dbReference>
<reference evidence="1 2" key="1">
    <citation type="submission" date="2020-07" db="EMBL/GenBank/DDBJ databases">
        <title>Diversity of carbapenemase encoding genes among Pseudomonas putida group clinical isolates in a tertiary Brazilian hospital.</title>
        <authorList>
            <person name="Alberto-Lei F."/>
            <person name="Nodari C.S."/>
            <person name="Streling A.P."/>
            <person name="Paulino J.T."/>
            <person name="Bessa-Neto F.O."/>
            <person name="Cayo R."/>
            <person name="Gales A.C."/>
        </authorList>
    </citation>
    <scope>NUCLEOTIDE SEQUENCE [LARGE SCALE GENOMIC DNA]</scope>
    <source>
        <strain evidence="1 2">14535</strain>
    </source>
</reference>
<evidence type="ECO:0000313" key="2">
    <source>
        <dbReference type="Proteomes" id="UP000556620"/>
    </source>
</evidence>
<accession>A0A7W2PU25</accession>
<proteinExistence type="predicted"/>
<name>A0A7W2PU25_9PSED</name>
<evidence type="ECO:0000313" key="1">
    <source>
        <dbReference type="EMBL" id="MBA6060828.1"/>
    </source>
</evidence>
<dbReference type="EMBL" id="JACGCU010000029">
    <property type="protein sequence ID" value="MBA6060828.1"/>
    <property type="molecule type" value="Genomic_DNA"/>
</dbReference>